<proteinExistence type="predicted"/>
<name>A0A4Y7SSH7_COPMI</name>
<sequence>MVMGGISSFGMACLHTSLTSFQTRSWPEALHCSKICSMVSISTPQILHGICCSVSLGIILQNFPILCSWCIVFHKKTLTFFAITLCLFWDHQTSSSLGRFPLISSITFWMWPIFSDVAWHPSRAFFCFTPL</sequence>
<dbReference type="EMBL" id="QPFP01000062">
    <property type="protein sequence ID" value="TEB24823.1"/>
    <property type="molecule type" value="Genomic_DNA"/>
</dbReference>
<dbReference type="AlphaFoldDB" id="A0A4Y7SSH7"/>
<dbReference type="Proteomes" id="UP000298030">
    <property type="component" value="Unassembled WGS sequence"/>
</dbReference>
<reference evidence="1 2" key="1">
    <citation type="journal article" date="2019" name="Nat. Ecol. Evol.">
        <title>Megaphylogeny resolves global patterns of mushroom evolution.</title>
        <authorList>
            <person name="Varga T."/>
            <person name="Krizsan K."/>
            <person name="Foldi C."/>
            <person name="Dima B."/>
            <person name="Sanchez-Garcia M."/>
            <person name="Sanchez-Ramirez S."/>
            <person name="Szollosi G.J."/>
            <person name="Szarkandi J.G."/>
            <person name="Papp V."/>
            <person name="Albert L."/>
            <person name="Andreopoulos W."/>
            <person name="Angelini C."/>
            <person name="Antonin V."/>
            <person name="Barry K.W."/>
            <person name="Bougher N.L."/>
            <person name="Buchanan P."/>
            <person name="Buyck B."/>
            <person name="Bense V."/>
            <person name="Catcheside P."/>
            <person name="Chovatia M."/>
            <person name="Cooper J."/>
            <person name="Damon W."/>
            <person name="Desjardin D."/>
            <person name="Finy P."/>
            <person name="Geml J."/>
            <person name="Haridas S."/>
            <person name="Hughes K."/>
            <person name="Justo A."/>
            <person name="Karasinski D."/>
            <person name="Kautmanova I."/>
            <person name="Kiss B."/>
            <person name="Kocsube S."/>
            <person name="Kotiranta H."/>
            <person name="LaButti K.M."/>
            <person name="Lechner B.E."/>
            <person name="Liimatainen K."/>
            <person name="Lipzen A."/>
            <person name="Lukacs Z."/>
            <person name="Mihaltcheva S."/>
            <person name="Morgado L.N."/>
            <person name="Niskanen T."/>
            <person name="Noordeloos M.E."/>
            <person name="Ohm R.A."/>
            <person name="Ortiz-Santana B."/>
            <person name="Ovrebo C."/>
            <person name="Racz N."/>
            <person name="Riley R."/>
            <person name="Savchenko A."/>
            <person name="Shiryaev A."/>
            <person name="Soop K."/>
            <person name="Spirin V."/>
            <person name="Szebenyi C."/>
            <person name="Tomsovsky M."/>
            <person name="Tulloss R.E."/>
            <person name="Uehling J."/>
            <person name="Grigoriev I.V."/>
            <person name="Vagvolgyi C."/>
            <person name="Papp T."/>
            <person name="Martin F.M."/>
            <person name="Miettinen O."/>
            <person name="Hibbett D.S."/>
            <person name="Nagy L.G."/>
        </authorList>
    </citation>
    <scope>NUCLEOTIDE SEQUENCE [LARGE SCALE GENOMIC DNA]</scope>
    <source>
        <strain evidence="1 2">FP101781</strain>
    </source>
</reference>
<protein>
    <submittedName>
        <fullName evidence="1">Uncharacterized protein</fullName>
    </submittedName>
</protein>
<organism evidence="1 2">
    <name type="scientific">Coprinellus micaceus</name>
    <name type="common">Glistening ink-cap mushroom</name>
    <name type="synonym">Coprinus micaceus</name>
    <dbReference type="NCBI Taxonomy" id="71717"/>
    <lineage>
        <taxon>Eukaryota</taxon>
        <taxon>Fungi</taxon>
        <taxon>Dikarya</taxon>
        <taxon>Basidiomycota</taxon>
        <taxon>Agaricomycotina</taxon>
        <taxon>Agaricomycetes</taxon>
        <taxon>Agaricomycetidae</taxon>
        <taxon>Agaricales</taxon>
        <taxon>Agaricineae</taxon>
        <taxon>Psathyrellaceae</taxon>
        <taxon>Coprinellus</taxon>
    </lineage>
</organism>
<evidence type="ECO:0000313" key="2">
    <source>
        <dbReference type="Proteomes" id="UP000298030"/>
    </source>
</evidence>
<gene>
    <name evidence="1" type="ORF">FA13DRAFT_1905986</name>
</gene>
<keyword evidence="2" id="KW-1185">Reference proteome</keyword>
<evidence type="ECO:0000313" key="1">
    <source>
        <dbReference type="EMBL" id="TEB24823.1"/>
    </source>
</evidence>
<accession>A0A4Y7SSH7</accession>
<comment type="caution">
    <text evidence="1">The sequence shown here is derived from an EMBL/GenBank/DDBJ whole genome shotgun (WGS) entry which is preliminary data.</text>
</comment>